<evidence type="ECO:0000256" key="3">
    <source>
        <dbReference type="SAM" id="MobiDB-lite"/>
    </source>
</evidence>
<evidence type="ECO:0000313" key="5">
    <source>
        <dbReference type="EMBL" id="RXK39306.1"/>
    </source>
</evidence>
<feature type="compositionally biased region" description="Pro residues" evidence="3">
    <location>
        <begin position="183"/>
        <end position="195"/>
    </location>
</feature>
<dbReference type="PANTHER" id="PTHR45929">
    <property type="entry name" value="JAK PATHWAY SIGNAL TRANSDUCTION ADAPTOR MOLECULE"/>
    <property type="match status" value="1"/>
</dbReference>
<feature type="region of interest" description="Disordered" evidence="3">
    <location>
        <begin position="149"/>
        <end position="219"/>
    </location>
</feature>
<evidence type="ECO:0000256" key="1">
    <source>
        <dbReference type="ARBA" id="ARBA00022443"/>
    </source>
</evidence>
<dbReference type="InParanoid" id="A0A4Q1BN86"/>
<dbReference type="STRING" id="5217.A0A4Q1BN86"/>
<dbReference type="PROSITE" id="PS50002">
    <property type="entry name" value="SH3"/>
    <property type="match status" value="1"/>
</dbReference>
<dbReference type="InterPro" id="IPR036028">
    <property type="entry name" value="SH3-like_dom_sf"/>
</dbReference>
<dbReference type="Proteomes" id="UP000289152">
    <property type="component" value="Unassembled WGS sequence"/>
</dbReference>
<dbReference type="EMBL" id="SDIL01000033">
    <property type="protein sequence ID" value="RXK39306.1"/>
    <property type="molecule type" value="Genomic_DNA"/>
</dbReference>
<evidence type="ECO:0000313" key="6">
    <source>
        <dbReference type="Proteomes" id="UP000289152"/>
    </source>
</evidence>
<dbReference type="Pfam" id="PF00018">
    <property type="entry name" value="SH3_1"/>
    <property type="match status" value="1"/>
</dbReference>
<evidence type="ECO:0000256" key="2">
    <source>
        <dbReference type="PROSITE-ProRule" id="PRU00192"/>
    </source>
</evidence>
<sequence>MAHPSPPATVLASHLLAQTTSAIGVLESLGIISSQDASLIRSKLPSPAGPFPTLTPPSPRNDVSGPFGRMNMGPSGQQQIGPPALPARRAEVRAKALWDYHGTEADDLVFRAGDMIIIDEEVNEQWYRGRVIPPGQSVPIERSGLFPSNYVEKLPPGGQAHSPVQAPGPGPSGQYYGSSPQSSHPPGPMYQPPPQQGYNQYDKQYQQYPGQPQHGQMMLAQPPPVPAPAPIVVQQEEARKGKFGRLGSQLGNAAVSGAGFGFGSAVASEMVHSSQSPFCLIENKR</sequence>
<dbReference type="CDD" id="cd00174">
    <property type="entry name" value="SH3"/>
    <property type="match status" value="1"/>
</dbReference>
<feature type="domain" description="SH3" evidence="4">
    <location>
        <begin position="89"/>
        <end position="156"/>
    </location>
</feature>
<keyword evidence="6" id="KW-1185">Reference proteome</keyword>
<dbReference type="PANTHER" id="PTHR45929:SF7">
    <property type="entry name" value="LAS SEVENTEEN-BINDING PROTEIN 1"/>
    <property type="match status" value="1"/>
</dbReference>
<dbReference type="VEuPathDB" id="FungiDB:TREMEDRAFT_68076"/>
<dbReference type="Gene3D" id="2.30.30.40">
    <property type="entry name" value="SH3 Domains"/>
    <property type="match status" value="1"/>
</dbReference>
<accession>A0A4Q1BN86</accession>
<name>A0A4Q1BN86_TREME</name>
<dbReference type="InterPro" id="IPR050670">
    <property type="entry name" value="STAM"/>
</dbReference>
<keyword evidence="1 2" id="KW-0728">SH3 domain</keyword>
<dbReference type="AlphaFoldDB" id="A0A4Q1BN86"/>
<dbReference type="OrthoDB" id="5983572at2759"/>
<organism evidence="5 6">
    <name type="scientific">Tremella mesenterica</name>
    <name type="common">Jelly fungus</name>
    <dbReference type="NCBI Taxonomy" id="5217"/>
    <lineage>
        <taxon>Eukaryota</taxon>
        <taxon>Fungi</taxon>
        <taxon>Dikarya</taxon>
        <taxon>Basidiomycota</taxon>
        <taxon>Agaricomycotina</taxon>
        <taxon>Tremellomycetes</taxon>
        <taxon>Tremellales</taxon>
        <taxon>Tremellaceae</taxon>
        <taxon>Tremella</taxon>
    </lineage>
</organism>
<dbReference type="InterPro" id="IPR001452">
    <property type="entry name" value="SH3_domain"/>
</dbReference>
<evidence type="ECO:0000259" key="4">
    <source>
        <dbReference type="PROSITE" id="PS50002"/>
    </source>
</evidence>
<comment type="caution">
    <text evidence="5">The sequence shown here is derived from an EMBL/GenBank/DDBJ whole genome shotgun (WGS) entry which is preliminary data.</text>
</comment>
<feature type="compositionally biased region" description="Low complexity" evidence="3">
    <location>
        <begin position="172"/>
        <end position="182"/>
    </location>
</feature>
<dbReference type="SMART" id="SM00326">
    <property type="entry name" value="SH3"/>
    <property type="match status" value="1"/>
</dbReference>
<reference evidence="5 6" key="1">
    <citation type="submission" date="2016-06" db="EMBL/GenBank/DDBJ databases">
        <title>Evolution of pathogenesis and genome organization in the Tremellales.</title>
        <authorList>
            <person name="Cuomo C."/>
            <person name="Litvintseva A."/>
            <person name="Heitman J."/>
            <person name="Chen Y."/>
            <person name="Sun S."/>
            <person name="Springer D."/>
            <person name="Dromer F."/>
            <person name="Young S."/>
            <person name="Zeng Q."/>
            <person name="Chapman S."/>
            <person name="Gujja S."/>
            <person name="Saif S."/>
            <person name="Birren B."/>
        </authorList>
    </citation>
    <scope>NUCLEOTIDE SEQUENCE [LARGE SCALE GENOMIC DNA]</scope>
    <source>
        <strain evidence="5 6">ATCC 28783</strain>
    </source>
</reference>
<dbReference type="SUPFAM" id="SSF50044">
    <property type="entry name" value="SH3-domain"/>
    <property type="match status" value="1"/>
</dbReference>
<gene>
    <name evidence="5" type="ORF">M231_03385</name>
</gene>
<proteinExistence type="predicted"/>
<protein>
    <recommendedName>
        <fullName evidence="4">SH3 domain-containing protein</fullName>
    </recommendedName>
</protein>
<dbReference type="FunCoup" id="A0A4Q1BN86">
    <property type="interactions" value="60"/>
</dbReference>
<dbReference type="PRINTS" id="PR00452">
    <property type="entry name" value="SH3DOMAIN"/>
</dbReference>
<feature type="compositionally biased region" description="Low complexity" evidence="3">
    <location>
        <begin position="196"/>
        <end position="219"/>
    </location>
</feature>